<protein>
    <submittedName>
        <fullName evidence="5">Uncharacterized protein</fullName>
    </submittedName>
</protein>
<evidence type="ECO:0000256" key="2">
    <source>
        <dbReference type="ARBA" id="ARBA00022679"/>
    </source>
</evidence>
<dbReference type="AlphaFoldDB" id="A0A1I2I6M9"/>
<dbReference type="EMBL" id="FONZ01000008">
    <property type="protein sequence ID" value="SFF37293.1"/>
    <property type="molecule type" value="Genomic_DNA"/>
</dbReference>
<dbReference type="PANTHER" id="PTHR12526:SF638">
    <property type="entry name" value="SPORE COAT PROTEIN SA"/>
    <property type="match status" value="1"/>
</dbReference>
<feature type="domain" description="Glycosyltransferase subfamily 4-like N-terminal" evidence="4">
    <location>
        <begin position="19"/>
        <end position="181"/>
    </location>
</feature>
<dbReference type="PANTHER" id="PTHR12526">
    <property type="entry name" value="GLYCOSYLTRANSFERASE"/>
    <property type="match status" value="1"/>
</dbReference>
<evidence type="ECO:0000259" key="4">
    <source>
        <dbReference type="Pfam" id="PF13439"/>
    </source>
</evidence>
<sequence length="389" mass="41400">MPAATRHVLVAHPSADLYGSDRQLVESVRALVEVGVTVTVTVPAPGPLCGVLREAGADVVVVAVPVLRKALLNPRGLVGLALGTPAALVRLVRLVRRLRPGAVYVNTLTIPHWTLAARLTGTPVLVHVHEAEEEGSRLVRQLLVSPLLLAHRVLVNSAAARAATALVPGIDQRCHIVYNGVPGPPSPQDLRARVAGDRALLVLVARLSPRKGVDVALEAVARLVAEGRDVRLTVCGTAFAGYEWFEDELRARAAQADLAGRLTFAGYVHPTWRALADSDVVLVPSRAEPFGNTAVEAMRARRPVVASRVQGLREIVEHGRTGLLVTPGSADELAAAVRSLLDDPALGGRLAAAGEAAARTRFAPERYRAEIRSAVAEVARSRRAGHRRR</sequence>
<dbReference type="Pfam" id="PF00534">
    <property type="entry name" value="Glycos_transf_1"/>
    <property type="match status" value="1"/>
</dbReference>
<dbReference type="InterPro" id="IPR001296">
    <property type="entry name" value="Glyco_trans_1"/>
</dbReference>
<dbReference type="STRING" id="285351.SAMN04488035_2711"/>
<keyword evidence="6" id="KW-1185">Reference proteome</keyword>
<evidence type="ECO:0000256" key="1">
    <source>
        <dbReference type="ARBA" id="ARBA00022676"/>
    </source>
</evidence>
<dbReference type="Proteomes" id="UP000198520">
    <property type="component" value="Unassembled WGS sequence"/>
</dbReference>
<dbReference type="OrthoDB" id="8878585at2"/>
<keyword evidence="2" id="KW-0808">Transferase</keyword>
<dbReference type="Pfam" id="PF13439">
    <property type="entry name" value="Glyco_transf_4"/>
    <property type="match status" value="1"/>
</dbReference>
<dbReference type="CDD" id="cd03801">
    <property type="entry name" value="GT4_PimA-like"/>
    <property type="match status" value="1"/>
</dbReference>
<evidence type="ECO:0000313" key="5">
    <source>
        <dbReference type="EMBL" id="SFF37293.1"/>
    </source>
</evidence>
<dbReference type="InterPro" id="IPR028098">
    <property type="entry name" value="Glyco_trans_4-like_N"/>
</dbReference>
<dbReference type="GO" id="GO:0016757">
    <property type="term" value="F:glycosyltransferase activity"/>
    <property type="evidence" value="ECO:0007669"/>
    <property type="project" value="UniProtKB-KW"/>
</dbReference>
<name>A0A1I2I6M9_9MICO</name>
<evidence type="ECO:0000313" key="6">
    <source>
        <dbReference type="Proteomes" id="UP000198520"/>
    </source>
</evidence>
<gene>
    <name evidence="5" type="ORF">SAMN04488035_2711</name>
</gene>
<proteinExistence type="predicted"/>
<keyword evidence="1" id="KW-0328">Glycosyltransferase</keyword>
<dbReference type="Gene3D" id="3.40.50.2000">
    <property type="entry name" value="Glycogen Phosphorylase B"/>
    <property type="match status" value="2"/>
</dbReference>
<organism evidence="5 6">
    <name type="scientific">Flavimobilis marinus</name>
    <dbReference type="NCBI Taxonomy" id="285351"/>
    <lineage>
        <taxon>Bacteria</taxon>
        <taxon>Bacillati</taxon>
        <taxon>Actinomycetota</taxon>
        <taxon>Actinomycetes</taxon>
        <taxon>Micrococcales</taxon>
        <taxon>Jonesiaceae</taxon>
        <taxon>Flavimobilis</taxon>
    </lineage>
</organism>
<dbReference type="SUPFAM" id="SSF53756">
    <property type="entry name" value="UDP-Glycosyltransferase/glycogen phosphorylase"/>
    <property type="match status" value="1"/>
</dbReference>
<feature type="domain" description="Glycosyl transferase family 1" evidence="3">
    <location>
        <begin position="195"/>
        <end position="353"/>
    </location>
</feature>
<accession>A0A1I2I6M9</accession>
<dbReference type="RefSeq" id="WP_093379895.1">
    <property type="nucleotide sequence ID" value="NZ_BNAN01000003.1"/>
</dbReference>
<evidence type="ECO:0000259" key="3">
    <source>
        <dbReference type="Pfam" id="PF00534"/>
    </source>
</evidence>
<reference evidence="6" key="1">
    <citation type="submission" date="2016-10" db="EMBL/GenBank/DDBJ databases">
        <authorList>
            <person name="Varghese N."/>
            <person name="Submissions S."/>
        </authorList>
    </citation>
    <scope>NUCLEOTIDE SEQUENCE [LARGE SCALE GENOMIC DNA]</scope>
    <source>
        <strain evidence="6">DSM 19083</strain>
    </source>
</reference>